<gene>
    <name evidence="2" type="ORF">NPIL_132161</name>
</gene>
<keyword evidence="3" id="KW-1185">Reference proteome</keyword>
<evidence type="ECO:0000256" key="1">
    <source>
        <dbReference type="SAM" id="MobiDB-lite"/>
    </source>
</evidence>
<evidence type="ECO:0000313" key="2">
    <source>
        <dbReference type="EMBL" id="GFT59668.1"/>
    </source>
</evidence>
<dbReference type="Proteomes" id="UP000887013">
    <property type="component" value="Unassembled WGS sequence"/>
</dbReference>
<accession>A0A8X6PBV4</accession>
<feature type="region of interest" description="Disordered" evidence="1">
    <location>
        <begin position="1"/>
        <end position="20"/>
    </location>
</feature>
<dbReference type="EMBL" id="BMAW01018698">
    <property type="protein sequence ID" value="GFT59668.1"/>
    <property type="molecule type" value="Genomic_DNA"/>
</dbReference>
<comment type="caution">
    <text evidence="2">The sequence shown here is derived from an EMBL/GenBank/DDBJ whole genome shotgun (WGS) entry which is preliminary data.</text>
</comment>
<organism evidence="2 3">
    <name type="scientific">Nephila pilipes</name>
    <name type="common">Giant wood spider</name>
    <name type="synonym">Nephila maculata</name>
    <dbReference type="NCBI Taxonomy" id="299642"/>
    <lineage>
        <taxon>Eukaryota</taxon>
        <taxon>Metazoa</taxon>
        <taxon>Ecdysozoa</taxon>
        <taxon>Arthropoda</taxon>
        <taxon>Chelicerata</taxon>
        <taxon>Arachnida</taxon>
        <taxon>Araneae</taxon>
        <taxon>Araneomorphae</taxon>
        <taxon>Entelegynae</taxon>
        <taxon>Araneoidea</taxon>
        <taxon>Nephilidae</taxon>
        <taxon>Nephila</taxon>
    </lineage>
</organism>
<name>A0A8X6PBV4_NEPPI</name>
<proteinExistence type="predicted"/>
<dbReference type="AlphaFoldDB" id="A0A8X6PBV4"/>
<reference evidence="2" key="1">
    <citation type="submission" date="2020-08" db="EMBL/GenBank/DDBJ databases">
        <title>Multicomponent nature underlies the extraordinary mechanical properties of spider dragline silk.</title>
        <authorList>
            <person name="Kono N."/>
            <person name="Nakamura H."/>
            <person name="Mori M."/>
            <person name="Yoshida Y."/>
            <person name="Ohtoshi R."/>
            <person name="Malay A.D."/>
            <person name="Moran D.A.P."/>
            <person name="Tomita M."/>
            <person name="Numata K."/>
            <person name="Arakawa K."/>
        </authorList>
    </citation>
    <scope>NUCLEOTIDE SEQUENCE</scope>
</reference>
<sequence>MVGSGPDFPGGHGDDFGAPSGPEVAISRLLWDLQSATCQMFVKNGRINDTTRFKIGPIETLQSPKVPFYVFCFQKSPNGGNYIDFSAGRCSIPFLLSC</sequence>
<protein>
    <submittedName>
        <fullName evidence="2">Uncharacterized protein</fullName>
    </submittedName>
</protein>
<evidence type="ECO:0000313" key="3">
    <source>
        <dbReference type="Proteomes" id="UP000887013"/>
    </source>
</evidence>